<feature type="compositionally biased region" description="Polar residues" evidence="1">
    <location>
        <begin position="56"/>
        <end position="74"/>
    </location>
</feature>
<accession>A0AAN9XXU0</accession>
<evidence type="ECO:0000313" key="2">
    <source>
        <dbReference type="EMBL" id="KAK7412904.1"/>
    </source>
</evidence>
<feature type="region of interest" description="Disordered" evidence="1">
    <location>
        <begin position="56"/>
        <end position="120"/>
    </location>
</feature>
<evidence type="ECO:0000256" key="1">
    <source>
        <dbReference type="SAM" id="MobiDB-lite"/>
    </source>
</evidence>
<organism evidence="2 3">
    <name type="scientific">Psophocarpus tetragonolobus</name>
    <name type="common">Winged bean</name>
    <name type="synonym">Dolichos tetragonolobus</name>
    <dbReference type="NCBI Taxonomy" id="3891"/>
    <lineage>
        <taxon>Eukaryota</taxon>
        <taxon>Viridiplantae</taxon>
        <taxon>Streptophyta</taxon>
        <taxon>Embryophyta</taxon>
        <taxon>Tracheophyta</taxon>
        <taxon>Spermatophyta</taxon>
        <taxon>Magnoliopsida</taxon>
        <taxon>eudicotyledons</taxon>
        <taxon>Gunneridae</taxon>
        <taxon>Pentapetalae</taxon>
        <taxon>rosids</taxon>
        <taxon>fabids</taxon>
        <taxon>Fabales</taxon>
        <taxon>Fabaceae</taxon>
        <taxon>Papilionoideae</taxon>
        <taxon>50 kb inversion clade</taxon>
        <taxon>NPAAA clade</taxon>
        <taxon>indigoferoid/millettioid clade</taxon>
        <taxon>Phaseoleae</taxon>
        <taxon>Psophocarpus</taxon>
    </lineage>
</organism>
<dbReference type="AlphaFoldDB" id="A0AAN9XXU0"/>
<comment type="caution">
    <text evidence="2">The sequence shown here is derived from an EMBL/GenBank/DDBJ whole genome shotgun (WGS) entry which is preliminary data.</text>
</comment>
<sequence>MVLSYYEFSPHWSVCKWPPITRTQLHHHQTIEALVQSEHLPFLNILMASEKVSFDASNSQGNSSQEIPATTKSNMGKELARRALLRSHLRKNGRRKVASNSVKSLPSRLSKVSLGDDSAE</sequence>
<proteinExistence type="predicted"/>
<dbReference type="Proteomes" id="UP001386955">
    <property type="component" value="Unassembled WGS sequence"/>
</dbReference>
<feature type="compositionally biased region" description="Basic residues" evidence="1">
    <location>
        <begin position="83"/>
        <end position="97"/>
    </location>
</feature>
<reference evidence="2 3" key="1">
    <citation type="submission" date="2024-01" db="EMBL/GenBank/DDBJ databases">
        <title>The genomes of 5 underutilized Papilionoideae crops provide insights into root nodulation and disease resistanc.</title>
        <authorList>
            <person name="Jiang F."/>
        </authorList>
    </citation>
    <scope>NUCLEOTIDE SEQUENCE [LARGE SCALE GENOMIC DNA]</scope>
    <source>
        <strain evidence="2">DUOXIRENSHENG_FW03</strain>
        <tissue evidence="2">Leaves</tissue>
    </source>
</reference>
<gene>
    <name evidence="2" type="ORF">VNO78_04642</name>
</gene>
<evidence type="ECO:0000313" key="3">
    <source>
        <dbReference type="Proteomes" id="UP001386955"/>
    </source>
</evidence>
<protein>
    <submittedName>
        <fullName evidence="2">Uncharacterized protein</fullName>
    </submittedName>
</protein>
<keyword evidence="3" id="KW-1185">Reference proteome</keyword>
<name>A0AAN9XXU0_PSOTE</name>
<dbReference type="EMBL" id="JAYMYS010000001">
    <property type="protein sequence ID" value="KAK7412904.1"/>
    <property type="molecule type" value="Genomic_DNA"/>
</dbReference>